<evidence type="ECO:0000313" key="2">
    <source>
        <dbReference type="Proteomes" id="UP000509750"/>
    </source>
</evidence>
<evidence type="ECO:0000313" key="1">
    <source>
        <dbReference type="EMBL" id="QLG26719.1"/>
    </source>
</evidence>
<dbReference type="GeneID" id="56027927"/>
<organism evidence="1 2">
    <name type="scientific">Halorarum halophilum</name>
    <dbReference type="NCBI Taxonomy" id="2743090"/>
    <lineage>
        <taxon>Archaea</taxon>
        <taxon>Methanobacteriati</taxon>
        <taxon>Methanobacteriota</taxon>
        <taxon>Stenosarchaea group</taxon>
        <taxon>Halobacteria</taxon>
        <taxon>Halobacteriales</taxon>
        <taxon>Haloferacaceae</taxon>
        <taxon>Halorarum</taxon>
    </lineage>
</organism>
<dbReference type="AlphaFoldDB" id="A0A7D5K6H5"/>
<dbReference type="KEGG" id="halg:HUG10_03800"/>
<dbReference type="RefSeq" id="WP_179168294.1">
    <property type="nucleotide sequence ID" value="NZ_CP058529.1"/>
</dbReference>
<keyword evidence="2" id="KW-1185">Reference proteome</keyword>
<proteinExistence type="predicted"/>
<accession>A0A7D5K6H5</accession>
<dbReference type="Pfam" id="PF24336">
    <property type="entry name" value="DUF7504"/>
    <property type="match status" value="1"/>
</dbReference>
<dbReference type="OrthoDB" id="341687at2157"/>
<name>A0A7D5K6H5_9EURY</name>
<dbReference type="EMBL" id="CP058529">
    <property type="protein sequence ID" value="QLG26719.1"/>
    <property type="molecule type" value="Genomic_DNA"/>
</dbReference>
<protein>
    <submittedName>
        <fullName evidence="1">Uncharacterized protein</fullName>
    </submittedName>
</protein>
<gene>
    <name evidence="1" type="ORF">HUG10_03800</name>
</gene>
<dbReference type="InterPro" id="IPR055927">
    <property type="entry name" value="DUF7504"/>
</dbReference>
<sequence length="189" mass="20798">MLDAIDLTRTGSVGSGGHVDVEPGEQALFAKGTMGPPLADLPDEAFWNTLIVTTGSRPNRIQTAVEERGLDPRRIGVVPITANDVDYDGPLWVSKRVAPSDLTGISVEVSRGFQYLDAGTGWLVFDSISTLLMYSEERRVYKLTNWLIANARDNDVRGVYALLRDVVAPQTFNRFRSLCDVVIEAEDLN</sequence>
<dbReference type="Proteomes" id="UP000509750">
    <property type="component" value="Chromosome"/>
</dbReference>
<reference evidence="1 2" key="1">
    <citation type="submission" date="2020-07" db="EMBL/GenBank/DDBJ databases">
        <title>Gai3-2, isolated from salt lake.</title>
        <authorList>
            <person name="Cui H."/>
            <person name="Shi X."/>
        </authorList>
    </citation>
    <scope>NUCLEOTIDE SEQUENCE [LARGE SCALE GENOMIC DNA]</scope>
    <source>
        <strain evidence="1 2">Gai3-2</strain>
    </source>
</reference>